<keyword evidence="6" id="KW-0764">Sulfate transport</keyword>
<keyword evidence="10" id="KW-1185">Reference proteome</keyword>
<keyword evidence="3" id="KW-0547">Nucleotide-binding</keyword>
<dbReference type="InterPro" id="IPR003439">
    <property type="entry name" value="ABC_transporter-like_ATP-bd"/>
</dbReference>
<dbReference type="InterPro" id="IPR005666">
    <property type="entry name" value="Sulph_transpt1"/>
</dbReference>
<dbReference type="SUPFAM" id="SSF50331">
    <property type="entry name" value="MOP-like"/>
    <property type="match status" value="1"/>
</dbReference>
<reference evidence="9 10" key="1">
    <citation type="submission" date="2017-11" db="EMBL/GenBank/DDBJ databases">
        <title>Reclassification of Bisgaard taxon 5 as Caviibacterium pharyngocola gen. nov., sp. nov.</title>
        <authorList>
            <person name="Christensen H."/>
        </authorList>
    </citation>
    <scope>NUCLEOTIDE SEQUENCE [LARGE SCALE GENOMIC DNA]</scope>
    <source>
        <strain evidence="9 10">7_3</strain>
    </source>
</reference>
<keyword evidence="2" id="KW-1003">Cell membrane</keyword>
<keyword evidence="5" id="KW-1278">Translocase</keyword>
<evidence type="ECO:0000256" key="1">
    <source>
        <dbReference type="ARBA" id="ARBA00022448"/>
    </source>
</evidence>
<dbReference type="InterPro" id="IPR017871">
    <property type="entry name" value="ABC_transporter-like_CS"/>
</dbReference>
<evidence type="ECO:0000256" key="4">
    <source>
        <dbReference type="ARBA" id="ARBA00022840"/>
    </source>
</evidence>
<dbReference type="OrthoDB" id="9802264at2"/>
<dbReference type="SMART" id="SM00382">
    <property type="entry name" value="AAA"/>
    <property type="match status" value="1"/>
</dbReference>
<evidence type="ECO:0000256" key="2">
    <source>
        <dbReference type="ARBA" id="ARBA00022475"/>
    </source>
</evidence>
<feature type="domain" description="ABC transporter" evidence="8">
    <location>
        <begin position="3"/>
        <end position="237"/>
    </location>
</feature>
<dbReference type="PROSITE" id="PS50893">
    <property type="entry name" value="ABC_TRANSPORTER_2"/>
    <property type="match status" value="1"/>
</dbReference>
<evidence type="ECO:0000256" key="7">
    <source>
        <dbReference type="ARBA" id="ARBA00023136"/>
    </source>
</evidence>
<keyword evidence="7" id="KW-0472">Membrane</keyword>
<dbReference type="GO" id="GO:0016887">
    <property type="term" value="F:ATP hydrolysis activity"/>
    <property type="evidence" value="ECO:0007669"/>
    <property type="project" value="InterPro"/>
</dbReference>
<dbReference type="PANTHER" id="PTHR42781:SF4">
    <property type="entry name" value="SPERMIDINE_PUTRESCINE IMPORT ATP-BINDING PROTEIN POTA"/>
    <property type="match status" value="1"/>
</dbReference>
<dbReference type="FunFam" id="3.40.50.300:FF:000227">
    <property type="entry name" value="Sulfate/thiosulfate import ATP-binding protein CysA"/>
    <property type="match status" value="1"/>
</dbReference>
<gene>
    <name evidence="9" type="ORF">CVP04_00250</name>
</gene>
<organism evidence="9 10">
    <name type="scientific">Caviibacterium pharyngocola</name>
    <dbReference type="NCBI Taxonomy" id="28159"/>
    <lineage>
        <taxon>Bacteria</taxon>
        <taxon>Pseudomonadati</taxon>
        <taxon>Pseudomonadota</taxon>
        <taxon>Gammaproteobacteria</taxon>
        <taxon>Pasteurellales</taxon>
        <taxon>Pasteurellaceae</taxon>
        <taxon>Caviibacterium</taxon>
    </lineage>
</organism>
<evidence type="ECO:0000256" key="6">
    <source>
        <dbReference type="ARBA" id="ARBA00023032"/>
    </source>
</evidence>
<evidence type="ECO:0000256" key="3">
    <source>
        <dbReference type="ARBA" id="ARBA00022741"/>
    </source>
</evidence>
<dbReference type="PANTHER" id="PTHR42781">
    <property type="entry name" value="SPERMIDINE/PUTRESCINE IMPORT ATP-BINDING PROTEIN POTA"/>
    <property type="match status" value="1"/>
</dbReference>
<evidence type="ECO:0000313" key="10">
    <source>
        <dbReference type="Proteomes" id="UP000230282"/>
    </source>
</evidence>
<proteinExistence type="predicted"/>
<name>A0A2M8RZ62_9PAST</name>
<keyword evidence="1" id="KW-0813">Transport</keyword>
<dbReference type="SUPFAM" id="SSF52540">
    <property type="entry name" value="P-loop containing nucleoside triphosphate hydrolases"/>
    <property type="match status" value="1"/>
</dbReference>
<evidence type="ECO:0000259" key="8">
    <source>
        <dbReference type="PROSITE" id="PS50893"/>
    </source>
</evidence>
<evidence type="ECO:0000256" key="5">
    <source>
        <dbReference type="ARBA" id="ARBA00022967"/>
    </source>
</evidence>
<dbReference type="InterPro" id="IPR050093">
    <property type="entry name" value="ABC_SmlMolc_Importer"/>
</dbReference>
<dbReference type="Gene3D" id="3.40.50.300">
    <property type="entry name" value="P-loop containing nucleotide triphosphate hydrolases"/>
    <property type="match status" value="1"/>
</dbReference>
<keyword evidence="4 9" id="KW-0067">ATP-binding</keyword>
<dbReference type="Pfam" id="PF17850">
    <property type="entry name" value="CysA_C_terminal"/>
    <property type="match status" value="1"/>
</dbReference>
<protein>
    <submittedName>
        <fullName evidence="9">Sulfate ABC transporter ATP-binding protein</fullName>
    </submittedName>
</protein>
<dbReference type="GO" id="GO:0015419">
    <property type="term" value="F:ABC-type sulfate transporter activity"/>
    <property type="evidence" value="ECO:0007669"/>
    <property type="project" value="InterPro"/>
</dbReference>
<dbReference type="EMBL" id="PHGZ01000001">
    <property type="protein sequence ID" value="PJG84180.1"/>
    <property type="molecule type" value="Genomic_DNA"/>
</dbReference>
<dbReference type="PROSITE" id="PS00211">
    <property type="entry name" value="ABC_TRANSPORTER_1"/>
    <property type="match status" value="1"/>
</dbReference>
<dbReference type="Pfam" id="PF12857">
    <property type="entry name" value="TOBE_3"/>
    <property type="match status" value="1"/>
</dbReference>
<dbReference type="InterPro" id="IPR027417">
    <property type="entry name" value="P-loop_NTPase"/>
</dbReference>
<evidence type="ECO:0000313" key="9">
    <source>
        <dbReference type="EMBL" id="PJG84180.1"/>
    </source>
</evidence>
<dbReference type="CDD" id="cd03296">
    <property type="entry name" value="ABC_CysA_sulfate_importer"/>
    <property type="match status" value="1"/>
</dbReference>
<accession>A0A2M8RZ62</accession>
<dbReference type="InterPro" id="IPR008995">
    <property type="entry name" value="Mo/tungstate-bd_C_term_dom"/>
</dbReference>
<dbReference type="AlphaFoldDB" id="A0A2M8RZ62"/>
<dbReference type="Pfam" id="PF00005">
    <property type="entry name" value="ABC_tran"/>
    <property type="match status" value="1"/>
</dbReference>
<dbReference type="RefSeq" id="WP_100295529.1">
    <property type="nucleotide sequence ID" value="NZ_PHGZ01000001.1"/>
</dbReference>
<dbReference type="GO" id="GO:0043190">
    <property type="term" value="C:ATP-binding cassette (ABC) transporter complex"/>
    <property type="evidence" value="ECO:0007669"/>
    <property type="project" value="InterPro"/>
</dbReference>
<dbReference type="Proteomes" id="UP000230282">
    <property type="component" value="Unassembled WGS sequence"/>
</dbReference>
<dbReference type="InterPro" id="IPR003593">
    <property type="entry name" value="AAA+_ATPase"/>
</dbReference>
<dbReference type="GO" id="GO:0005524">
    <property type="term" value="F:ATP binding"/>
    <property type="evidence" value="ECO:0007669"/>
    <property type="project" value="UniProtKB-KW"/>
</dbReference>
<comment type="caution">
    <text evidence="9">The sequence shown here is derived from an EMBL/GenBank/DDBJ whole genome shotgun (WGS) entry which is preliminary data.</text>
</comment>
<dbReference type="NCBIfam" id="TIGR00968">
    <property type="entry name" value="3a0106s01"/>
    <property type="match status" value="1"/>
</dbReference>
<dbReference type="InterPro" id="IPR041193">
    <property type="entry name" value="CysA_C"/>
</dbReference>
<dbReference type="InterPro" id="IPR024765">
    <property type="entry name" value="TOBE-like"/>
</dbReference>
<sequence>MSIQIENLEKHFGAFHALKEINVQFKQNQLTALLGPSGCGKTTLLRIIAGLEFADSGKILFENNDVTALSADKRGVGFVFQHYALFQNMTVFENVAFGLQVKPRKFRPSKEEIHEKVTALLQLVKLDWLANAYPNQLSGGQRQRVALARSLAVQPKVLLLDEPFGALDAQVRKELRRWLRDLHQELNVTSIFVTHDQDEALDVSDRIVVMNKGQIEQIDEPTQIYHSPQTPFVTQFVGDVNVFHGHIDQGNLVVGEFSHRIDPNTNHTVPVENQSATAYIRPYELTLSRAADNALAAGIITHINAIGFIVRIEIESRQSEQPIEVILTKESYMQSQYRIGEQVYLVPDKLNLFQQMNI</sequence>